<dbReference type="InterPro" id="IPR050143">
    <property type="entry name" value="TRIM/RBCC"/>
</dbReference>
<organism evidence="10">
    <name type="scientific">Tetraodon nigroviridis</name>
    <name type="common">Spotted green pufferfish</name>
    <name type="synonym">Chelonodon nigroviridis</name>
    <dbReference type="NCBI Taxonomy" id="99883"/>
    <lineage>
        <taxon>Eukaryota</taxon>
        <taxon>Metazoa</taxon>
        <taxon>Chordata</taxon>
        <taxon>Craniata</taxon>
        <taxon>Vertebrata</taxon>
        <taxon>Euteleostomi</taxon>
        <taxon>Actinopterygii</taxon>
        <taxon>Neopterygii</taxon>
        <taxon>Teleostei</taxon>
        <taxon>Neoteleostei</taxon>
        <taxon>Acanthomorphata</taxon>
        <taxon>Eupercaria</taxon>
        <taxon>Tetraodontiformes</taxon>
        <taxon>Tetradontoidea</taxon>
        <taxon>Tetraodontidae</taxon>
        <taxon>Tetraodon</taxon>
    </lineage>
</organism>
<dbReference type="AlphaFoldDB" id="Q4SUF2"/>
<feature type="coiled-coil region" evidence="5">
    <location>
        <begin position="457"/>
        <end position="502"/>
    </location>
</feature>
<feature type="non-terminal residue" evidence="10">
    <location>
        <position position="1"/>
    </location>
</feature>
<evidence type="ECO:0000259" key="7">
    <source>
        <dbReference type="PROSITE" id="PS50089"/>
    </source>
</evidence>
<dbReference type="PANTHER" id="PTHR24103">
    <property type="entry name" value="E3 UBIQUITIN-PROTEIN LIGASE TRIM"/>
    <property type="match status" value="1"/>
</dbReference>
<dbReference type="PRINTS" id="PR01407">
    <property type="entry name" value="BUTYPHLNCDUF"/>
</dbReference>
<evidence type="ECO:0000256" key="1">
    <source>
        <dbReference type="ARBA" id="ARBA00022723"/>
    </source>
</evidence>
<dbReference type="InterPro" id="IPR003877">
    <property type="entry name" value="SPRY_dom"/>
</dbReference>
<dbReference type="Gene3D" id="3.30.160.60">
    <property type="entry name" value="Classic Zinc Finger"/>
    <property type="match status" value="1"/>
</dbReference>
<dbReference type="SUPFAM" id="SSF49899">
    <property type="entry name" value="Concanavalin A-like lectins/glucanases"/>
    <property type="match status" value="1"/>
</dbReference>
<dbReference type="Pfam" id="PF00622">
    <property type="entry name" value="SPRY"/>
    <property type="match status" value="1"/>
</dbReference>
<dbReference type="Gene3D" id="2.60.120.920">
    <property type="match status" value="1"/>
</dbReference>
<keyword evidence="3" id="KW-0862">Zinc</keyword>
<dbReference type="Pfam" id="PF00643">
    <property type="entry name" value="zf-B_box"/>
    <property type="match status" value="1"/>
</dbReference>
<dbReference type="GO" id="GO:0005737">
    <property type="term" value="C:cytoplasm"/>
    <property type="evidence" value="ECO:0007669"/>
    <property type="project" value="UniProtKB-ARBA"/>
</dbReference>
<reference evidence="10" key="1">
    <citation type="journal article" date="2004" name="Nature">
        <title>Genome duplication in the teleost fish Tetraodon nigroviridis reveals the early vertebrate proto-karyotype.</title>
        <authorList>
            <person name="Jaillon O."/>
            <person name="Aury J.-M."/>
            <person name="Brunet F."/>
            <person name="Petit J.-L."/>
            <person name="Stange-Thomann N."/>
            <person name="Mauceli E."/>
            <person name="Bouneau L."/>
            <person name="Fischer C."/>
            <person name="Ozouf-Costaz C."/>
            <person name="Bernot A."/>
            <person name="Nicaud S."/>
            <person name="Jaffe D."/>
            <person name="Fisher S."/>
            <person name="Lutfalla G."/>
            <person name="Dossat C."/>
            <person name="Segurens B."/>
            <person name="Dasilva C."/>
            <person name="Salanoubat M."/>
            <person name="Levy M."/>
            <person name="Boudet N."/>
            <person name="Castellano S."/>
            <person name="Anthouard V."/>
            <person name="Jubin C."/>
            <person name="Castelli V."/>
            <person name="Katinka M."/>
            <person name="Vacherie B."/>
            <person name="Biemont C."/>
            <person name="Skalli Z."/>
            <person name="Cattolico L."/>
            <person name="Poulain J."/>
            <person name="De Berardinis V."/>
            <person name="Cruaud C."/>
            <person name="Duprat S."/>
            <person name="Brottier P."/>
            <person name="Coutanceau J.-P."/>
            <person name="Gouzy J."/>
            <person name="Parra G."/>
            <person name="Lardier G."/>
            <person name="Chapple C."/>
            <person name="McKernan K.J."/>
            <person name="McEwan P."/>
            <person name="Bosak S."/>
            <person name="Kellis M."/>
            <person name="Volff J.-N."/>
            <person name="Guigo R."/>
            <person name="Zody M.C."/>
            <person name="Mesirov J."/>
            <person name="Lindblad-Toh K."/>
            <person name="Birren B."/>
            <person name="Nusbaum C."/>
            <person name="Kahn D."/>
            <person name="Robinson-Rechavi M."/>
            <person name="Laudet V."/>
            <person name="Schachter V."/>
            <person name="Quetier F."/>
            <person name="Saurin W."/>
            <person name="Scarpelli C."/>
            <person name="Wincker P."/>
            <person name="Lander E.S."/>
            <person name="Weissenbach J."/>
            <person name="Roest Crollius H."/>
        </authorList>
    </citation>
    <scope>NUCLEOTIDE SEQUENCE [LARGE SCALE GENOMIC DNA]</scope>
</reference>
<dbReference type="InterPro" id="IPR013083">
    <property type="entry name" value="Znf_RING/FYVE/PHD"/>
</dbReference>
<feature type="domain" description="B box-type" evidence="8">
    <location>
        <begin position="354"/>
        <end position="395"/>
    </location>
</feature>
<gene>
    <name evidence="10" type="ORF">GSTENG00012494001</name>
</gene>
<evidence type="ECO:0000256" key="4">
    <source>
        <dbReference type="PROSITE-ProRule" id="PRU00024"/>
    </source>
</evidence>
<dbReference type="OrthoDB" id="654191at2759"/>
<dbReference type="SMART" id="SM00449">
    <property type="entry name" value="SPRY"/>
    <property type="match status" value="1"/>
</dbReference>
<dbReference type="InterPro" id="IPR000315">
    <property type="entry name" value="Znf_B-box"/>
</dbReference>
<dbReference type="PROSITE" id="PS50089">
    <property type="entry name" value="ZF_RING_2"/>
    <property type="match status" value="2"/>
</dbReference>
<dbReference type="InterPro" id="IPR013320">
    <property type="entry name" value="ConA-like_dom_sf"/>
</dbReference>
<dbReference type="PROSITE" id="PS50119">
    <property type="entry name" value="ZF_BBOX"/>
    <property type="match status" value="1"/>
</dbReference>
<proteinExistence type="predicted"/>
<evidence type="ECO:0000256" key="5">
    <source>
        <dbReference type="SAM" id="Coils"/>
    </source>
</evidence>
<dbReference type="PROSITE" id="PS00518">
    <property type="entry name" value="ZF_RING_1"/>
    <property type="match status" value="1"/>
</dbReference>
<dbReference type="SUPFAM" id="SSF57845">
    <property type="entry name" value="B-box zinc-binding domain"/>
    <property type="match status" value="1"/>
</dbReference>
<dbReference type="EMBL" id="CAAE01013960">
    <property type="protein sequence ID" value="CAF95730.1"/>
    <property type="molecule type" value="Genomic_DNA"/>
</dbReference>
<name>Q4SUF2_TETNG</name>
<dbReference type="InterPro" id="IPR043136">
    <property type="entry name" value="B30.2/SPRY_sf"/>
</dbReference>
<keyword evidence="2 4" id="KW-0863">Zinc-finger</keyword>
<accession>Q4SUF2</accession>
<feature type="region of interest" description="Disordered" evidence="6">
    <location>
        <begin position="1"/>
        <end position="23"/>
    </location>
</feature>
<dbReference type="Gene3D" id="3.30.40.10">
    <property type="entry name" value="Zinc/RING finger domain, C3HC4 (zinc finger)"/>
    <property type="match status" value="2"/>
</dbReference>
<dbReference type="InterPro" id="IPR001870">
    <property type="entry name" value="B30.2/SPRY"/>
</dbReference>
<comment type="caution">
    <text evidence="10">The sequence shown here is derived from an EMBL/GenBank/DDBJ whole genome shotgun (WGS) entry which is preliminary data.</text>
</comment>
<evidence type="ECO:0000256" key="2">
    <source>
        <dbReference type="ARBA" id="ARBA00022771"/>
    </source>
</evidence>
<dbReference type="KEGG" id="tng:GSTEN00012494G001"/>
<dbReference type="CDD" id="cd16478">
    <property type="entry name" value="RING-H2_Rapsyn"/>
    <property type="match status" value="1"/>
</dbReference>
<evidence type="ECO:0000313" key="10">
    <source>
        <dbReference type="EMBL" id="CAF95730.1"/>
    </source>
</evidence>
<evidence type="ECO:0000256" key="6">
    <source>
        <dbReference type="SAM" id="MobiDB-lite"/>
    </source>
</evidence>
<dbReference type="PROSITE" id="PS50188">
    <property type="entry name" value="B302_SPRY"/>
    <property type="match status" value="1"/>
</dbReference>
<feature type="domain" description="RING-type" evidence="7">
    <location>
        <begin position="281"/>
        <end position="326"/>
    </location>
</feature>
<dbReference type="SMART" id="SM00589">
    <property type="entry name" value="PRY"/>
    <property type="match status" value="1"/>
</dbReference>
<dbReference type="InterPro" id="IPR017907">
    <property type="entry name" value="Znf_RING_CS"/>
</dbReference>
<dbReference type="SMART" id="SM00336">
    <property type="entry name" value="BBOX"/>
    <property type="match status" value="1"/>
</dbReference>
<dbReference type="SMART" id="SM00184">
    <property type="entry name" value="RING"/>
    <property type="match status" value="2"/>
</dbReference>
<protein>
    <submittedName>
        <fullName evidence="10">(spotted green pufferfish) hypothetical protein</fullName>
    </submittedName>
</protein>
<feature type="domain" description="B30.2/SPRY" evidence="9">
    <location>
        <begin position="568"/>
        <end position="763"/>
    </location>
</feature>
<reference evidence="10" key="2">
    <citation type="submission" date="2004-02" db="EMBL/GenBank/DDBJ databases">
        <authorList>
            <consortium name="Genoscope"/>
            <consortium name="Whitehead Institute Centre for Genome Research"/>
        </authorList>
    </citation>
    <scope>NUCLEOTIDE SEQUENCE</scope>
</reference>
<dbReference type="InterPro" id="IPR001841">
    <property type="entry name" value="Znf_RING"/>
</dbReference>
<dbReference type="Pfam" id="PF17123">
    <property type="entry name" value="zf-RING_11"/>
    <property type="match status" value="1"/>
</dbReference>
<dbReference type="Pfam" id="PF13765">
    <property type="entry name" value="PRY"/>
    <property type="match status" value="1"/>
</dbReference>
<dbReference type="Gene3D" id="1.25.40.10">
    <property type="entry name" value="Tetratricopeptide repeat domain"/>
    <property type="match status" value="1"/>
</dbReference>
<evidence type="ECO:0000259" key="9">
    <source>
        <dbReference type="PROSITE" id="PS50188"/>
    </source>
</evidence>
<sequence>LLPTGLREGPVLSMQSGRAGQRLRQRLEPQVPRHEPVPHVRRLQETRAPAGRHGMLRGIHEDCAAARRSSSAGPVLTELCRHSPLQARRRCKERRRRSSSFCLLGRGVTFRLLPSQKAFPRYESALAIMTEIGNRLGQTQVYLGVAKCWLLQKEFEKVAGTAGASERTRALPLPRMHASPPLCVFQALESLQRAQELADGIGNKLCTLKVHCLSEGIYRSQGQQTELREQVVKFLQCVEELELYCGMCGESIGDRDQKLQALPCSHIFHLKCLQTNGTKGCPKCFKSSCSDIYCLPVLLQCGHNVCKVCLHKFWELKGCRECPVCRVVSVPERPPINLALKIAAETYQVQRTSRDQDVCLFHNEKLKIFCQNDEEPICLVCQTSKRHKVHECYPVVEASQLKKKEISAMLEPLKKQLRKLDKTREQWEETRTYIQTQAVENEKAIREEFEKLHSFLVEEERNRLKVLRQEEEIKKQVMTEKLKTLTEKIESLSATISDVETTLKEKDLPFLMEYKQTKKRARCSLHEPECIRDILINSAKHLGSLRFGVWNKMVASVKCGERIKADEETKSTSCVLIWAFSSTRSAPFVLDPNTAQSNLRFSEELTCVQYSSKQALPDNPERCTSRVCVLGATGFTSGKHSWTVDVGQGKDWYIGAAAESIKRKTAVFLNPAEGFWVIGLCNGDTFWAQTAPRVKLALKQKPERITVKLDYDKGKVVFINAEDSTTIHTFSDKFVERIFPYFSPGLYKDGKTSSPLTVCPQKITVNVE</sequence>
<feature type="domain" description="RING-type" evidence="7">
    <location>
        <begin position="245"/>
        <end position="284"/>
    </location>
</feature>
<dbReference type="InterPro" id="IPR003879">
    <property type="entry name" value="Butyrophylin_SPRY"/>
</dbReference>
<dbReference type="FunFam" id="2.60.120.920:FF:000004">
    <property type="entry name" value="Butyrophilin subfamily 1 member A1"/>
    <property type="match status" value="1"/>
</dbReference>
<dbReference type="CDD" id="cd12893">
    <property type="entry name" value="SPRY_PRY_TRIM35"/>
    <property type="match status" value="1"/>
</dbReference>
<dbReference type="InterPro" id="IPR011990">
    <property type="entry name" value="TPR-like_helical_dom_sf"/>
</dbReference>
<evidence type="ECO:0000259" key="8">
    <source>
        <dbReference type="PROSITE" id="PS50119"/>
    </source>
</evidence>
<dbReference type="GO" id="GO:0008270">
    <property type="term" value="F:zinc ion binding"/>
    <property type="evidence" value="ECO:0007669"/>
    <property type="project" value="UniProtKB-KW"/>
</dbReference>
<keyword evidence="5" id="KW-0175">Coiled coil</keyword>
<dbReference type="InterPro" id="IPR006574">
    <property type="entry name" value="PRY"/>
</dbReference>
<dbReference type="SUPFAM" id="SSF57850">
    <property type="entry name" value="RING/U-box"/>
    <property type="match status" value="2"/>
</dbReference>
<keyword evidence="1" id="KW-0479">Metal-binding</keyword>
<evidence type="ECO:0000256" key="3">
    <source>
        <dbReference type="ARBA" id="ARBA00022833"/>
    </source>
</evidence>